<dbReference type="InterPro" id="IPR036259">
    <property type="entry name" value="MFS_trans_sf"/>
</dbReference>
<keyword evidence="1" id="KW-0812">Transmembrane</keyword>
<feature type="transmembrane region" description="Helical" evidence="1">
    <location>
        <begin position="372"/>
        <end position="392"/>
    </location>
</feature>
<feature type="transmembrane region" description="Helical" evidence="1">
    <location>
        <begin position="287"/>
        <end position="308"/>
    </location>
</feature>
<feature type="transmembrane region" description="Helical" evidence="1">
    <location>
        <begin position="54"/>
        <end position="71"/>
    </location>
</feature>
<organism evidence="2 3">
    <name type="scientific">Candidatus Dojkabacteria bacterium</name>
    <dbReference type="NCBI Taxonomy" id="2099670"/>
    <lineage>
        <taxon>Bacteria</taxon>
        <taxon>Candidatus Dojkabacteria</taxon>
    </lineage>
</organism>
<evidence type="ECO:0000256" key="1">
    <source>
        <dbReference type="SAM" id="Phobius"/>
    </source>
</evidence>
<dbReference type="PANTHER" id="PTHR11328">
    <property type="entry name" value="MAJOR FACILITATOR SUPERFAMILY DOMAIN-CONTAINING PROTEIN"/>
    <property type="match status" value="1"/>
</dbReference>
<accession>A0A955L6U6</accession>
<evidence type="ECO:0000313" key="3">
    <source>
        <dbReference type="Proteomes" id="UP000783287"/>
    </source>
</evidence>
<dbReference type="PANTHER" id="PTHR11328:SF24">
    <property type="entry name" value="MAJOR FACILITATOR SUPERFAMILY (MFS) PROFILE DOMAIN-CONTAINING PROTEIN"/>
    <property type="match status" value="1"/>
</dbReference>
<gene>
    <name evidence="2" type="ORF">KC909_06330</name>
</gene>
<feature type="transmembrane region" description="Helical" evidence="1">
    <location>
        <begin position="83"/>
        <end position="100"/>
    </location>
</feature>
<reference evidence="2" key="1">
    <citation type="submission" date="2020-04" db="EMBL/GenBank/DDBJ databases">
        <authorList>
            <person name="Zhang T."/>
        </authorList>
    </citation>
    <scope>NUCLEOTIDE SEQUENCE</scope>
    <source>
        <strain evidence="2">HKST-UBA14</strain>
    </source>
</reference>
<name>A0A955L6U6_9BACT</name>
<dbReference type="Gene3D" id="1.20.1250.20">
    <property type="entry name" value="MFS general substrate transporter like domains"/>
    <property type="match status" value="2"/>
</dbReference>
<dbReference type="GO" id="GO:0008643">
    <property type="term" value="P:carbohydrate transport"/>
    <property type="evidence" value="ECO:0007669"/>
    <property type="project" value="InterPro"/>
</dbReference>
<feature type="transmembrane region" description="Helical" evidence="1">
    <location>
        <begin position="328"/>
        <end position="352"/>
    </location>
</feature>
<dbReference type="SUPFAM" id="SSF103473">
    <property type="entry name" value="MFS general substrate transporter"/>
    <property type="match status" value="1"/>
</dbReference>
<dbReference type="GO" id="GO:0005886">
    <property type="term" value="C:plasma membrane"/>
    <property type="evidence" value="ECO:0007669"/>
    <property type="project" value="TreeGrafter"/>
</dbReference>
<feature type="transmembrane region" description="Helical" evidence="1">
    <location>
        <begin position="121"/>
        <end position="143"/>
    </location>
</feature>
<dbReference type="EMBL" id="JAGQLK010000185">
    <property type="protein sequence ID" value="MCA9383949.1"/>
    <property type="molecule type" value="Genomic_DNA"/>
</dbReference>
<reference evidence="2" key="2">
    <citation type="journal article" date="2021" name="Microbiome">
        <title>Successional dynamics and alternative stable states in a saline activated sludge microbial community over 9 years.</title>
        <authorList>
            <person name="Wang Y."/>
            <person name="Ye J."/>
            <person name="Ju F."/>
            <person name="Liu L."/>
            <person name="Boyd J.A."/>
            <person name="Deng Y."/>
            <person name="Parks D.H."/>
            <person name="Jiang X."/>
            <person name="Yin X."/>
            <person name="Woodcroft B.J."/>
            <person name="Tyson G.W."/>
            <person name="Hugenholtz P."/>
            <person name="Polz M.F."/>
            <person name="Zhang T."/>
        </authorList>
    </citation>
    <scope>NUCLEOTIDE SEQUENCE</scope>
    <source>
        <strain evidence="2">HKST-UBA14</strain>
    </source>
</reference>
<dbReference type="GO" id="GO:0015293">
    <property type="term" value="F:symporter activity"/>
    <property type="evidence" value="ECO:0007669"/>
    <property type="project" value="InterPro"/>
</dbReference>
<proteinExistence type="predicted"/>
<keyword evidence="1" id="KW-1133">Transmembrane helix</keyword>
<sequence length="405" mass="45936">FSTYIQFFYTDIIKLPASLVGRGWFVFGFWNTFNDPISGRLSDKVKKKFGKRRILINILLIPVIVSFILLWAPRLFENDAKEFFYFLIIISVFDGLYSMLDVNLNAVMPEIYKGLKERTRVTLLKSMLILVFAAFSVGIAPFLYSRLGWFNFGAIIGILGLALYIVSIQGIHEFDERNNEQSVKLTRILKEFFRKKFFVKLVTLQFFIRIVLAIILAVLPFYGKYVLKLSDIESGIMIGAVLGSSLIFLPIWENLTNRLGTKHTMQICLIATFLATLLMFLEVDKYFAIAVLGLVGGLYSGAQSITTVMSTEIVDQDRELEKKNRTGLIYGLMGMANRFPPAIAGLILGELLDIAHYVPDLDPFLQPNTVANYLQSYLIFGILIGLVLAFIINQTVDTRINNFSK</sequence>
<dbReference type="InterPro" id="IPR039672">
    <property type="entry name" value="MFS_2"/>
</dbReference>
<comment type="caution">
    <text evidence="2">The sequence shown here is derived from an EMBL/GenBank/DDBJ whole genome shotgun (WGS) entry which is preliminary data.</text>
</comment>
<evidence type="ECO:0000313" key="2">
    <source>
        <dbReference type="EMBL" id="MCA9383949.1"/>
    </source>
</evidence>
<feature type="transmembrane region" description="Helical" evidence="1">
    <location>
        <begin position="149"/>
        <end position="168"/>
    </location>
</feature>
<feature type="transmembrane region" description="Helical" evidence="1">
    <location>
        <begin position="197"/>
        <end position="222"/>
    </location>
</feature>
<keyword evidence="1" id="KW-0472">Membrane</keyword>
<dbReference type="AlphaFoldDB" id="A0A955L6U6"/>
<feature type="transmembrane region" description="Helical" evidence="1">
    <location>
        <begin position="234"/>
        <end position="252"/>
    </location>
</feature>
<dbReference type="Proteomes" id="UP000783287">
    <property type="component" value="Unassembled WGS sequence"/>
</dbReference>
<feature type="transmembrane region" description="Helical" evidence="1">
    <location>
        <begin position="264"/>
        <end position="281"/>
    </location>
</feature>
<feature type="non-terminal residue" evidence="2">
    <location>
        <position position="1"/>
    </location>
</feature>
<protein>
    <submittedName>
        <fullName evidence="2">MFS transporter</fullName>
    </submittedName>
</protein>
<dbReference type="Pfam" id="PF13347">
    <property type="entry name" value="MFS_2"/>
    <property type="match status" value="1"/>
</dbReference>